<keyword evidence="1" id="KW-1133">Transmembrane helix</keyword>
<feature type="transmembrane region" description="Helical" evidence="1">
    <location>
        <begin position="6"/>
        <end position="28"/>
    </location>
</feature>
<dbReference type="AlphaFoldDB" id="A0A507B5S1"/>
<dbReference type="Proteomes" id="UP000319257">
    <property type="component" value="Unassembled WGS sequence"/>
</dbReference>
<dbReference type="InParanoid" id="A0A507B5S1"/>
<dbReference type="GeneID" id="41974475"/>
<gene>
    <name evidence="2" type="ORF">E0L32_007028</name>
</gene>
<keyword evidence="1" id="KW-0812">Transmembrane</keyword>
<comment type="caution">
    <text evidence="2">The sequence shown here is derived from an EMBL/GenBank/DDBJ whole genome shotgun (WGS) entry which is preliminary data.</text>
</comment>
<dbReference type="RefSeq" id="XP_030994092.1">
    <property type="nucleotide sequence ID" value="XM_031141727.1"/>
</dbReference>
<proteinExistence type="predicted"/>
<evidence type="ECO:0000313" key="2">
    <source>
        <dbReference type="EMBL" id="TPX12381.1"/>
    </source>
</evidence>
<keyword evidence="3" id="KW-1185">Reference proteome</keyword>
<dbReference type="OrthoDB" id="4136235at2759"/>
<reference evidence="2 3" key="1">
    <citation type="submission" date="2019-06" db="EMBL/GenBank/DDBJ databases">
        <title>Draft genome sequence of the filamentous fungus Phialemoniopsis curvata isolated from diesel fuel.</title>
        <authorList>
            <person name="Varaljay V.A."/>
            <person name="Lyon W.J."/>
            <person name="Crouch A.L."/>
            <person name="Drake C.E."/>
            <person name="Hollomon J.M."/>
            <person name="Nadeau L.J."/>
            <person name="Nunn H.S."/>
            <person name="Stevenson B.S."/>
            <person name="Bojanowski C.L."/>
            <person name="Crookes-Goodson W.J."/>
        </authorList>
    </citation>
    <scope>NUCLEOTIDE SEQUENCE [LARGE SCALE GENOMIC DNA]</scope>
    <source>
        <strain evidence="2 3">D216</strain>
    </source>
</reference>
<protein>
    <submittedName>
        <fullName evidence="2">Uncharacterized protein</fullName>
    </submittedName>
</protein>
<accession>A0A507B5S1</accession>
<name>A0A507B5S1_9PEZI</name>
<evidence type="ECO:0000313" key="3">
    <source>
        <dbReference type="Proteomes" id="UP000319257"/>
    </source>
</evidence>
<sequence length="115" mass="12663">MANLSIVVPCAVLGSICAAMLAFIWWWFPRTWNKGSNQESEEINMQFGSSENDGDGLTQKERRQIAGQRAREYLEAIDARNKARAEGREVEGPAPIYFGFERGTPGAAPQTTVAA</sequence>
<keyword evidence="1" id="KW-0472">Membrane</keyword>
<dbReference type="EMBL" id="SKBQ01000041">
    <property type="protein sequence ID" value="TPX12381.1"/>
    <property type="molecule type" value="Genomic_DNA"/>
</dbReference>
<evidence type="ECO:0000256" key="1">
    <source>
        <dbReference type="SAM" id="Phobius"/>
    </source>
</evidence>
<organism evidence="2 3">
    <name type="scientific">Thyridium curvatum</name>
    <dbReference type="NCBI Taxonomy" id="1093900"/>
    <lineage>
        <taxon>Eukaryota</taxon>
        <taxon>Fungi</taxon>
        <taxon>Dikarya</taxon>
        <taxon>Ascomycota</taxon>
        <taxon>Pezizomycotina</taxon>
        <taxon>Sordariomycetes</taxon>
        <taxon>Sordariomycetidae</taxon>
        <taxon>Thyridiales</taxon>
        <taxon>Thyridiaceae</taxon>
        <taxon>Thyridium</taxon>
    </lineage>
</organism>